<dbReference type="EMBL" id="GGEC01005486">
    <property type="protein sequence ID" value="MBW85969.1"/>
    <property type="molecule type" value="Transcribed_RNA"/>
</dbReference>
<reference evidence="2" key="1">
    <citation type="submission" date="2018-02" db="EMBL/GenBank/DDBJ databases">
        <title>Rhizophora mucronata_Transcriptome.</title>
        <authorList>
            <person name="Meera S.P."/>
            <person name="Sreeshan A."/>
            <person name="Augustine A."/>
        </authorList>
    </citation>
    <scope>NUCLEOTIDE SEQUENCE</scope>
    <source>
        <tissue evidence="2">Leaf</tissue>
    </source>
</reference>
<evidence type="ECO:0000313" key="2">
    <source>
        <dbReference type="EMBL" id="MBW85969.1"/>
    </source>
</evidence>
<dbReference type="AlphaFoldDB" id="A0A2P2IXM4"/>
<feature type="compositionally biased region" description="Acidic residues" evidence="1">
    <location>
        <begin position="31"/>
        <end position="43"/>
    </location>
</feature>
<feature type="compositionally biased region" description="Basic and acidic residues" evidence="1">
    <location>
        <begin position="13"/>
        <end position="30"/>
    </location>
</feature>
<organism evidence="2">
    <name type="scientific">Rhizophora mucronata</name>
    <name type="common">Asiatic mangrove</name>
    <dbReference type="NCBI Taxonomy" id="61149"/>
    <lineage>
        <taxon>Eukaryota</taxon>
        <taxon>Viridiplantae</taxon>
        <taxon>Streptophyta</taxon>
        <taxon>Embryophyta</taxon>
        <taxon>Tracheophyta</taxon>
        <taxon>Spermatophyta</taxon>
        <taxon>Magnoliopsida</taxon>
        <taxon>eudicotyledons</taxon>
        <taxon>Gunneridae</taxon>
        <taxon>Pentapetalae</taxon>
        <taxon>rosids</taxon>
        <taxon>fabids</taxon>
        <taxon>Malpighiales</taxon>
        <taxon>Rhizophoraceae</taxon>
        <taxon>Rhizophora</taxon>
    </lineage>
</organism>
<accession>A0A2P2IXM4</accession>
<feature type="region of interest" description="Disordered" evidence="1">
    <location>
        <begin position="1"/>
        <end position="45"/>
    </location>
</feature>
<protein>
    <submittedName>
        <fullName evidence="2">WRKY transcription factor 3 family protein</fullName>
    </submittedName>
</protein>
<name>A0A2P2IXM4_RHIMU</name>
<evidence type="ECO:0000256" key="1">
    <source>
        <dbReference type="SAM" id="MobiDB-lite"/>
    </source>
</evidence>
<proteinExistence type="predicted"/>
<sequence length="63" mass="6926">MPEAEPGPPAKIDSLKERGGRVTVGRREGADDLEGRDEEDDDVEAVRCRCSSISAIRSREKIN</sequence>